<name>K1L379_CECL9</name>
<dbReference type="SUPFAM" id="SSF55486">
    <property type="entry name" value="Metalloproteases ('zincins'), catalytic domain"/>
    <property type="match status" value="1"/>
</dbReference>
<dbReference type="CDD" id="cd20170">
    <property type="entry name" value="Peptidase_M90-like"/>
    <property type="match status" value="1"/>
</dbReference>
<dbReference type="InterPro" id="IPR024079">
    <property type="entry name" value="MetalloPept_cat_dom_sf"/>
</dbReference>
<dbReference type="RefSeq" id="WP_009185122.1">
    <property type="nucleotide sequence ID" value="NZ_AMGM01000029.1"/>
</dbReference>
<keyword evidence="2" id="KW-1185">Reference proteome</keyword>
<dbReference type="Pfam" id="PF06167">
    <property type="entry name" value="Peptidase_M90"/>
    <property type="match status" value="1"/>
</dbReference>
<protein>
    <submittedName>
        <fullName evidence="1">DgsA anti-repressor MtfA</fullName>
    </submittedName>
</protein>
<gene>
    <name evidence="1" type="ORF">B879_02092</name>
</gene>
<dbReference type="Gene3D" id="1.10.472.150">
    <property type="entry name" value="Glucose-regulated metallo-peptidase M90, N-terminal domain"/>
    <property type="match status" value="1"/>
</dbReference>
<dbReference type="PATRIC" id="fig|1225176.3.peg.2233"/>
<dbReference type="PANTHER" id="PTHR30164">
    <property type="entry name" value="MTFA PEPTIDASE"/>
    <property type="match status" value="1"/>
</dbReference>
<organism evidence="1 2">
    <name type="scientific">Cecembia lonarensis (strain CCUG 58316 / KCTC 22772 / LW9)</name>
    <dbReference type="NCBI Taxonomy" id="1225176"/>
    <lineage>
        <taxon>Bacteria</taxon>
        <taxon>Pseudomonadati</taxon>
        <taxon>Bacteroidota</taxon>
        <taxon>Cytophagia</taxon>
        <taxon>Cytophagales</taxon>
        <taxon>Cyclobacteriaceae</taxon>
        <taxon>Cecembia</taxon>
    </lineage>
</organism>
<dbReference type="PANTHER" id="PTHR30164:SF2">
    <property type="entry name" value="PROTEIN MTFA"/>
    <property type="match status" value="1"/>
</dbReference>
<accession>K1L379</accession>
<reference evidence="1 2" key="1">
    <citation type="journal article" date="2012" name="J. Bacteriol.">
        <title>Draft Genome Sequence of Cecembia lonarensis Strain LW9T, Isolated from Lonar Lake, a Haloalkaline Lake in India.</title>
        <authorList>
            <person name="Shivaji S."/>
            <person name="Ara S."/>
            <person name="Singh A."/>
            <person name="Pinnaka A.K."/>
        </authorList>
    </citation>
    <scope>NUCLEOTIDE SEQUENCE [LARGE SCALE GENOMIC DNA]</scope>
    <source>
        <strain evidence="1 2">LW9</strain>
    </source>
</reference>
<evidence type="ECO:0000313" key="1">
    <source>
        <dbReference type="EMBL" id="EKB49246.1"/>
    </source>
</evidence>
<dbReference type="Gene3D" id="3.40.390.10">
    <property type="entry name" value="Collagenase (Catalytic Domain)"/>
    <property type="match status" value="1"/>
</dbReference>
<comment type="caution">
    <text evidence="1">The sequence shown here is derived from an EMBL/GenBank/DDBJ whole genome shotgun (WGS) entry which is preliminary data.</text>
</comment>
<dbReference type="EMBL" id="AMGM01000029">
    <property type="protein sequence ID" value="EKB49246.1"/>
    <property type="molecule type" value="Genomic_DNA"/>
</dbReference>
<dbReference type="GO" id="GO:0004177">
    <property type="term" value="F:aminopeptidase activity"/>
    <property type="evidence" value="ECO:0007669"/>
    <property type="project" value="TreeGrafter"/>
</dbReference>
<dbReference type="InterPro" id="IPR042252">
    <property type="entry name" value="MtfA_N"/>
</dbReference>
<sequence length="252" mass="29542">MLFIYQFLQPFAELFQEIKILFKSKKLTPEDISILNRFFPYYKNLRPKHQREFRERLVRFIATKAFIPRGGLKSISREMELLIGATAVMVIFGFRNVELKHFSRILVYPDNYYSTINRTYHQGEVNPKLGIIVLSWKNFVEGQKNADGINLGVHEMAHALKLENQIHYNQESNFFNVPAWRKFNQLAESARNAIKEGSNTFFRKSAAANPHEFFAVALEAFFETPEAFKNQHEELYKSLVFLLKQDPVVLKN</sequence>
<dbReference type="GO" id="GO:0008237">
    <property type="term" value="F:metallopeptidase activity"/>
    <property type="evidence" value="ECO:0007669"/>
    <property type="project" value="InterPro"/>
</dbReference>
<proteinExistence type="predicted"/>
<dbReference type="OrthoDB" id="9786424at2"/>
<dbReference type="AlphaFoldDB" id="K1L379"/>
<evidence type="ECO:0000313" key="2">
    <source>
        <dbReference type="Proteomes" id="UP000004478"/>
    </source>
</evidence>
<dbReference type="InterPro" id="IPR010384">
    <property type="entry name" value="MtfA_fam"/>
</dbReference>
<dbReference type="GO" id="GO:0005829">
    <property type="term" value="C:cytosol"/>
    <property type="evidence" value="ECO:0007669"/>
    <property type="project" value="TreeGrafter"/>
</dbReference>
<dbReference type="Proteomes" id="UP000004478">
    <property type="component" value="Unassembled WGS sequence"/>
</dbReference>